<sequence>MKVSDIMTPDPITYHVPSSINEVIKVLIKYNVTGVPITDQSGHYAGFVSRRDVFANPRETQTAMVMRRSKAVYEDDEVRTAALEMLAQKKRHLTVVDRDGHVKGILTPQNFMKTIKENYGNVKVKEVMKETSVPIWYKTPLPAILTVMNVSGIFSFPVIDDNGTFVGLLVDRDIFDRIDLKFDSILSEMGIADDEDPWSWTGLRNVFKYVVERADIKLPKISADEIMVKNPTVVYANDKLSTAAELMIKYNYNQLPVLDDSHGIYGMLYDIEMLGVFQ</sequence>
<dbReference type="SMR" id="Q9HLM0"/>
<feature type="domain" description="CBS" evidence="3">
    <location>
        <begin position="65"/>
        <end position="124"/>
    </location>
</feature>
<dbReference type="KEGG" id="tac:Ta0207"/>
<evidence type="ECO:0000256" key="2">
    <source>
        <dbReference type="PROSITE-ProRule" id="PRU00703"/>
    </source>
</evidence>
<keyword evidence="1 2" id="KW-0129">CBS domain</keyword>
<dbReference type="SMART" id="SM00116">
    <property type="entry name" value="CBS"/>
    <property type="match status" value="4"/>
</dbReference>
<name>Q9HLM0_THEAC</name>
<feature type="domain" description="CBS" evidence="3">
    <location>
        <begin position="7"/>
        <end position="64"/>
    </location>
</feature>
<proteinExistence type="predicted"/>
<feature type="domain" description="CBS" evidence="3">
    <location>
        <begin position="227"/>
        <end position="278"/>
    </location>
</feature>
<dbReference type="InterPro" id="IPR046342">
    <property type="entry name" value="CBS_dom_sf"/>
</dbReference>
<dbReference type="InParanoid" id="Q9HLM0"/>
<dbReference type="EnsemblBacteria" id="CAC11353">
    <property type="protein sequence ID" value="CAC11353"/>
    <property type="gene ID" value="CAC11353"/>
</dbReference>
<dbReference type="PANTHER" id="PTHR43080">
    <property type="entry name" value="CBS DOMAIN-CONTAINING PROTEIN CBSX3, MITOCHONDRIAL"/>
    <property type="match status" value="1"/>
</dbReference>
<dbReference type="HOGENOM" id="CLU_076812_1_0_2"/>
<evidence type="ECO:0000256" key="1">
    <source>
        <dbReference type="ARBA" id="ARBA00023122"/>
    </source>
</evidence>
<evidence type="ECO:0000313" key="5">
    <source>
        <dbReference type="Proteomes" id="UP000001024"/>
    </source>
</evidence>
<protein>
    <recommendedName>
        <fullName evidence="3">CBS domain-containing protein</fullName>
    </recommendedName>
</protein>
<dbReference type="InterPro" id="IPR000644">
    <property type="entry name" value="CBS_dom"/>
</dbReference>
<keyword evidence="5" id="KW-1185">Reference proteome</keyword>
<dbReference type="PANTHER" id="PTHR43080:SF29">
    <property type="entry name" value="OS02G0818000 PROTEIN"/>
    <property type="match status" value="1"/>
</dbReference>
<dbReference type="PROSITE" id="PS51371">
    <property type="entry name" value="CBS"/>
    <property type="match status" value="4"/>
</dbReference>
<dbReference type="STRING" id="273075.gene:9571423"/>
<dbReference type="Pfam" id="PF00571">
    <property type="entry name" value="CBS"/>
    <property type="match status" value="4"/>
</dbReference>
<dbReference type="OrthoDB" id="85195at2157"/>
<dbReference type="EMBL" id="AL445063">
    <property type="protein sequence ID" value="CAC11353.1"/>
    <property type="molecule type" value="Genomic_DNA"/>
</dbReference>
<feature type="domain" description="CBS" evidence="3">
    <location>
        <begin position="128"/>
        <end position="184"/>
    </location>
</feature>
<dbReference type="Gene3D" id="3.10.580.10">
    <property type="entry name" value="CBS-domain"/>
    <property type="match status" value="2"/>
</dbReference>
<evidence type="ECO:0000313" key="4">
    <source>
        <dbReference type="EMBL" id="CAC11353.1"/>
    </source>
</evidence>
<dbReference type="InterPro" id="IPR051257">
    <property type="entry name" value="Diverse_CBS-Domain"/>
</dbReference>
<dbReference type="AlphaFoldDB" id="Q9HLM0"/>
<gene>
    <name evidence="4" type="ordered locus">Ta0207</name>
</gene>
<organism evidence="4 5">
    <name type="scientific">Thermoplasma acidophilum (strain ATCC 25905 / DSM 1728 / JCM 9062 / NBRC 15155 / AMRC-C165)</name>
    <dbReference type="NCBI Taxonomy" id="273075"/>
    <lineage>
        <taxon>Archaea</taxon>
        <taxon>Methanobacteriati</taxon>
        <taxon>Thermoplasmatota</taxon>
        <taxon>Thermoplasmata</taxon>
        <taxon>Thermoplasmatales</taxon>
        <taxon>Thermoplasmataceae</taxon>
        <taxon>Thermoplasma</taxon>
    </lineage>
</organism>
<dbReference type="DNASU" id="1455844"/>
<dbReference type="Proteomes" id="UP000001024">
    <property type="component" value="Chromosome"/>
</dbReference>
<accession>Q9HLM0</accession>
<dbReference type="SUPFAM" id="SSF54631">
    <property type="entry name" value="CBS-domain pair"/>
    <property type="match status" value="2"/>
</dbReference>
<evidence type="ECO:0000259" key="3">
    <source>
        <dbReference type="PROSITE" id="PS51371"/>
    </source>
</evidence>
<dbReference type="RefSeq" id="WP_010900634.1">
    <property type="nucleotide sequence ID" value="NC_002578.1"/>
</dbReference>
<dbReference type="eggNOG" id="arCOG00600">
    <property type="taxonomic scope" value="Archaea"/>
</dbReference>
<dbReference type="PaxDb" id="273075-Ta0207"/>
<reference evidence="4 5" key="1">
    <citation type="journal article" date="2000" name="Nature">
        <title>The genome sequence of the thermoacidophilic scavenger Thermoplasma acidophilum.</title>
        <authorList>
            <person name="Ruepp A."/>
            <person name="Graml W."/>
            <person name="Santos-Martinez M.L."/>
            <person name="Koretke K.K."/>
            <person name="Volker C."/>
            <person name="Mewes H.W."/>
            <person name="Frishman D."/>
            <person name="Stocker S."/>
            <person name="Lupas A.N."/>
            <person name="Baumeister W."/>
        </authorList>
    </citation>
    <scope>NUCLEOTIDE SEQUENCE [LARGE SCALE GENOMIC DNA]</scope>
    <source>
        <strain evidence="5">ATCC 25905 / DSM 1728 / JCM 9062 / NBRC 15155 / AMRC-C165</strain>
    </source>
</reference>